<accession>E9GUA7</accession>
<keyword evidence="7" id="KW-0325">Glycoprotein</keyword>
<dbReference type="HOGENOM" id="CLU_027228_1_0_1"/>
<keyword evidence="6" id="KW-1015">Disulfide bond</keyword>
<comment type="subcellular location">
    <subcellularLocation>
        <location evidence="1">Cell membrane</location>
    </subcellularLocation>
</comment>
<keyword evidence="3" id="KW-0732">Signal</keyword>
<name>E9GUA7_DAPPU</name>
<dbReference type="FunFam" id="2.60.40.10:FF:000328">
    <property type="entry name" value="CLUMA_CG000981, isoform A"/>
    <property type="match status" value="1"/>
</dbReference>
<feature type="domain" description="Ig-like" evidence="9">
    <location>
        <begin position="4"/>
        <end position="101"/>
    </location>
</feature>
<dbReference type="AlphaFoldDB" id="E9GUA7"/>
<dbReference type="GO" id="GO:0005886">
    <property type="term" value="C:plasma membrane"/>
    <property type="evidence" value="ECO:0007669"/>
    <property type="project" value="UniProtKB-SubCell"/>
</dbReference>
<dbReference type="InterPro" id="IPR036179">
    <property type="entry name" value="Ig-like_dom_sf"/>
</dbReference>
<evidence type="ECO:0000256" key="2">
    <source>
        <dbReference type="ARBA" id="ARBA00022475"/>
    </source>
</evidence>
<sequence length="365" mass="40983">MPAPSFGSTMENITVIKGRDASFTCVVLNIGPHRVAWIKADDKGILAMHDRVLTNNARLSVLHSDLHTWTLHIRDVHRSDRGVYMCQINSDPMLSQTASLEVVIPPDILNEEGGGEVLIPEGGMARLSCKARGFPQPRVTWRREDGQDIVIRSGSLQKQKVPIFEGEVLTFHKITRSEMGAYLCIASNNVPPSVSRRIVVNVHFYPIIQVHNQLVGGPLGSNITLDCMVEASPKPINYWARESGEIIIPNDKYRMEEIDVNTYTTRLRLHLRLSSSADEGGYKCCSKNSIGDSEGTITVYGKSSSSSYCYPISADVEYFLYIFSPLAQPPKEWRRKNRWGDGRITTKRLARSRTLSTTPTIRHWK</sequence>
<dbReference type="Pfam" id="PF07679">
    <property type="entry name" value="I-set"/>
    <property type="match status" value="2"/>
</dbReference>
<dbReference type="InterPro" id="IPR013098">
    <property type="entry name" value="Ig_I-set"/>
</dbReference>
<dbReference type="EMBL" id="GL732565">
    <property type="protein sequence ID" value="EFX77003.1"/>
    <property type="molecule type" value="Genomic_DNA"/>
</dbReference>
<evidence type="ECO:0000256" key="1">
    <source>
        <dbReference type="ARBA" id="ARBA00004236"/>
    </source>
</evidence>
<dbReference type="FunCoup" id="E9GUA7">
    <property type="interactions" value="183"/>
</dbReference>
<dbReference type="SMART" id="SM00408">
    <property type="entry name" value="IGc2"/>
    <property type="match status" value="3"/>
</dbReference>
<dbReference type="PROSITE" id="PS50835">
    <property type="entry name" value="IG_LIKE"/>
    <property type="match status" value="3"/>
</dbReference>
<dbReference type="InterPro" id="IPR051170">
    <property type="entry name" value="Neural/epithelial_adhesion"/>
</dbReference>
<dbReference type="OrthoDB" id="10012075at2759"/>
<dbReference type="STRING" id="6669.E9GUA7"/>
<evidence type="ECO:0000256" key="5">
    <source>
        <dbReference type="ARBA" id="ARBA00023136"/>
    </source>
</evidence>
<proteinExistence type="predicted"/>
<evidence type="ECO:0000256" key="4">
    <source>
        <dbReference type="ARBA" id="ARBA00022737"/>
    </source>
</evidence>
<dbReference type="PANTHER" id="PTHR12231:SF87">
    <property type="entry name" value="DPR-INTERACTING PROTEIN BETA, ISOFORM C"/>
    <property type="match status" value="1"/>
</dbReference>
<dbReference type="SMART" id="SM00409">
    <property type="entry name" value="IG"/>
    <property type="match status" value="3"/>
</dbReference>
<feature type="domain" description="Ig-like" evidence="9">
    <location>
        <begin position="106"/>
        <end position="195"/>
    </location>
</feature>
<keyword evidence="11" id="KW-1185">Reference proteome</keyword>
<keyword evidence="4" id="KW-0677">Repeat</keyword>
<keyword evidence="2" id="KW-1003">Cell membrane</keyword>
<dbReference type="GO" id="GO:0043005">
    <property type="term" value="C:neuron projection"/>
    <property type="evidence" value="ECO:0000318"/>
    <property type="project" value="GO_Central"/>
</dbReference>
<protein>
    <recommendedName>
        <fullName evidence="9">Ig-like domain-containing protein</fullName>
    </recommendedName>
</protein>
<evidence type="ECO:0000256" key="7">
    <source>
        <dbReference type="ARBA" id="ARBA00023180"/>
    </source>
</evidence>
<reference evidence="10 11" key="1">
    <citation type="journal article" date="2011" name="Science">
        <title>The ecoresponsive genome of Daphnia pulex.</title>
        <authorList>
            <person name="Colbourne J.K."/>
            <person name="Pfrender M.E."/>
            <person name="Gilbert D."/>
            <person name="Thomas W.K."/>
            <person name="Tucker A."/>
            <person name="Oakley T.H."/>
            <person name="Tokishita S."/>
            <person name="Aerts A."/>
            <person name="Arnold G.J."/>
            <person name="Basu M.K."/>
            <person name="Bauer D.J."/>
            <person name="Caceres C.E."/>
            <person name="Carmel L."/>
            <person name="Casola C."/>
            <person name="Choi J.H."/>
            <person name="Detter J.C."/>
            <person name="Dong Q."/>
            <person name="Dusheyko S."/>
            <person name="Eads B.D."/>
            <person name="Frohlich T."/>
            <person name="Geiler-Samerotte K.A."/>
            <person name="Gerlach D."/>
            <person name="Hatcher P."/>
            <person name="Jogdeo S."/>
            <person name="Krijgsveld J."/>
            <person name="Kriventseva E.V."/>
            <person name="Kultz D."/>
            <person name="Laforsch C."/>
            <person name="Lindquist E."/>
            <person name="Lopez J."/>
            <person name="Manak J.R."/>
            <person name="Muller J."/>
            <person name="Pangilinan J."/>
            <person name="Patwardhan R.P."/>
            <person name="Pitluck S."/>
            <person name="Pritham E.J."/>
            <person name="Rechtsteiner A."/>
            <person name="Rho M."/>
            <person name="Rogozin I.B."/>
            <person name="Sakarya O."/>
            <person name="Salamov A."/>
            <person name="Schaack S."/>
            <person name="Shapiro H."/>
            <person name="Shiga Y."/>
            <person name="Skalitzky C."/>
            <person name="Smith Z."/>
            <person name="Souvorov A."/>
            <person name="Sung W."/>
            <person name="Tang Z."/>
            <person name="Tsuchiya D."/>
            <person name="Tu H."/>
            <person name="Vos H."/>
            <person name="Wang M."/>
            <person name="Wolf Y.I."/>
            <person name="Yamagata H."/>
            <person name="Yamada T."/>
            <person name="Ye Y."/>
            <person name="Shaw J.R."/>
            <person name="Andrews J."/>
            <person name="Crease T.J."/>
            <person name="Tang H."/>
            <person name="Lucas S.M."/>
            <person name="Robertson H.M."/>
            <person name="Bork P."/>
            <person name="Koonin E.V."/>
            <person name="Zdobnov E.M."/>
            <person name="Grigoriev I.V."/>
            <person name="Lynch M."/>
            <person name="Boore J.L."/>
        </authorList>
    </citation>
    <scope>NUCLEOTIDE SEQUENCE [LARGE SCALE GENOMIC DNA]</scope>
</reference>
<evidence type="ECO:0000259" key="9">
    <source>
        <dbReference type="PROSITE" id="PS50835"/>
    </source>
</evidence>
<dbReference type="KEGG" id="dpx:DAPPUDRAFT_54679"/>
<keyword evidence="8" id="KW-0393">Immunoglobulin domain</keyword>
<dbReference type="Pfam" id="PF13927">
    <property type="entry name" value="Ig_3"/>
    <property type="match status" value="1"/>
</dbReference>
<dbReference type="InterPro" id="IPR003598">
    <property type="entry name" value="Ig_sub2"/>
</dbReference>
<feature type="domain" description="Ig-like" evidence="9">
    <location>
        <begin position="206"/>
        <end position="298"/>
    </location>
</feature>
<dbReference type="SUPFAM" id="SSF48726">
    <property type="entry name" value="Immunoglobulin"/>
    <property type="match status" value="3"/>
</dbReference>
<gene>
    <name evidence="10" type="ORF">DAPPUDRAFT_54679</name>
</gene>
<dbReference type="eggNOG" id="KOG3510">
    <property type="taxonomic scope" value="Eukaryota"/>
</dbReference>
<evidence type="ECO:0000256" key="6">
    <source>
        <dbReference type="ARBA" id="ARBA00023157"/>
    </source>
</evidence>
<evidence type="ECO:0000313" key="10">
    <source>
        <dbReference type="EMBL" id="EFX77003.1"/>
    </source>
</evidence>
<dbReference type="InterPro" id="IPR013783">
    <property type="entry name" value="Ig-like_fold"/>
</dbReference>
<dbReference type="Proteomes" id="UP000000305">
    <property type="component" value="Unassembled WGS sequence"/>
</dbReference>
<evidence type="ECO:0000256" key="8">
    <source>
        <dbReference type="ARBA" id="ARBA00023319"/>
    </source>
</evidence>
<organism evidence="10 11">
    <name type="scientific">Daphnia pulex</name>
    <name type="common">Water flea</name>
    <dbReference type="NCBI Taxonomy" id="6669"/>
    <lineage>
        <taxon>Eukaryota</taxon>
        <taxon>Metazoa</taxon>
        <taxon>Ecdysozoa</taxon>
        <taxon>Arthropoda</taxon>
        <taxon>Crustacea</taxon>
        <taxon>Branchiopoda</taxon>
        <taxon>Diplostraca</taxon>
        <taxon>Cladocera</taxon>
        <taxon>Anomopoda</taxon>
        <taxon>Daphniidae</taxon>
        <taxon>Daphnia</taxon>
    </lineage>
</organism>
<dbReference type="InParanoid" id="E9GUA7"/>
<dbReference type="Gene3D" id="2.60.40.10">
    <property type="entry name" value="Immunoglobulins"/>
    <property type="match status" value="3"/>
</dbReference>
<dbReference type="PANTHER" id="PTHR12231">
    <property type="entry name" value="CTX-RELATED TYPE I TRANSMEMBRANE PROTEIN"/>
    <property type="match status" value="1"/>
</dbReference>
<dbReference type="OMA" id="ITHITWH"/>
<evidence type="ECO:0000256" key="3">
    <source>
        <dbReference type="ARBA" id="ARBA00022729"/>
    </source>
</evidence>
<dbReference type="InterPro" id="IPR007110">
    <property type="entry name" value="Ig-like_dom"/>
</dbReference>
<dbReference type="InterPro" id="IPR003599">
    <property type="entry name" value="Ig_sub"/>
</dbReference>
<dbReference type="PhylomeDB" id="E9GUA7"/>
<keyword evidence="5" id="KW-0472">Membrane</keyword>
<evidence type="ECO:0000313" key="11">
    <source>
        <dbReference type="Proteomes" id="UP000000305"/>
    </source>
</evidence>